<evidence type="ECO:0000313" key="6">
    <source>
        <dbReference type="EMBL" id="CCM05346.1"/>
    </source>
</evidence>
<accession>J4IBW0</accession>
<reference evidence="6 7" key="1">
    <citation type="journal article" date="2012" name="Appl. Environ. Microbiol.">
        <title>Short-read sequencing for genomic analysis of the brown rot fungus Fibroporia radiculosa.</title>
        <authorList>
            <person name="Tang J.D."/>
            <person name="Perkins A.D."/>
            <person name="Sonstegard T.S."/>
            <person name="Schroeder S.G."/>
            <person name="Burgess S.C."/>
            <person name="Diehl S.V."/>
        </authorList>
    </citation>
    <scope>NUCLEOTIDE SEQUENCE [LARGE SCALE GENOMIC DNA]</scope>
    <source>
        <strain evidence="6 7">TFFH 294</strain>
    </source>
</reference>
<feature type="transmembrane region" description="Helical" evidence="5">
    <location>
        <begin position="283"/>
        <end position="304"/>
    </location>
</feature>
<dbReference type="HOGENOM" id="CLU_008455_13_8_1"/>
<dbReference type="STRING" id="599839.J4IBW0"/>
<evidence type="ECO:0000256" key="4">
    <source>
        <dbReference type="ARBA" id="ARBA00023136"/>
    </source>
</evidence>
<dbReference type="GeneID" id="24100257"/>
<feature type="transmembrane region" description="Helical" evidence="5">
    <location>
        <begin position="188"/>
        <end position="209"/>
    </location>
</feature>
<name>J4IBW0_9APHY</name>
<dbReference type="Pfam" id="PF07690">
    <property type="entry name" value="MFS_1"/>
    <property type="match status" value="1"/>
</dbReference>
<keyword evidence="3 5" id="KW-1133">Transmembrane helix</keyword>
<dbReference type="AlphaFoldDB" id="J4IBW0"/>
<evidence type="ECO:0008006" key="8">
    <source>
        <dbReference type="Google" id="ProtNLM"/>
    </source>
</evidence>
<evidence type="ECO:0000256" key="5">
    <source>
        <dbReference type="SAM" id="Phobius"/>
    </source>
</evidence>
<sequence>MGFIISPFLSPFFFGFLVARTNWRWAYGIGSMYGAIVVFFIAFFAEETMYDRTLPNPRPIPRPVSRVRYRIETLTGITGARMARFRAGWCEAAFGSLNLIWRPHLLSILIFEAMVFGFAIGMNTTNEVFFGLPPPVGYGFTEYGITGMYGTPIVAVFVGELIGRFLNDWIMDFCTRRNHGVFQAEMRLWACYVALPLYICGFVVLGAGLQKHLGVGALVMGWGIGQTAVMIITVAVYAYCNDCFPSRQGEVSALVNLMRTMGGFGVAYFQVSWASKNGALQTFGVEAAIVSGLFILVIPTLQIAGPRLRQKYSL</sequence>
<protein>
    <recommendedName>
        <fullName evidence="8">Major facilitator superfamily (MFS) profile domain-containing protein</fullName>
    </recommendedName>
</protein>
<evidence type="ECO:0000256" key="2">
    <source>
        <dbReference type="ARBA" id="ARBA00022692"/>
    </source>
</evidence>
<keyword evidence="4 5" id="KW-0472">Membrane</keyword>
<proteinExistence type="predicted"/>
<dbReference type="EMBL" id="HE797187">
    <property type="protein sequence ID" value="CCM05346.1"/>
    <property type="molecule type" value="Genomic_DNA"/>
</dbReference>
<dbReference type="InParanoid" id="J4IBW0"/>
<dbReference type="GO" id="GO:0022857">
    <property type="term" value="F:transmembrane transporter activity"/>
    <property type="evidence" value="ECO:0007669"/>
    <property type="project" value="InterPro"/>
</dbReference>
<dbReference type="SUPFAM" id="SSF103473">
    <property type="entry name" value="MFS general substrate transporter"/>
    <property type="match status" value="1"/>
</dbReference>
<feature type="transmembrane region" description="Helical" evidence="5">
    <location>
        <begin position="25"/>
        <end position="45"/>
    </location>
</feature>
<comment type="subcellular location">
    <subcellularLocation>
        <location evidence="1">Membrane</location>
        <topology evidence="1">Multi-pass membrane protein</topology>
    </subcellularLocation>
</comment>
<dbReference type="InterPro" id="IPR036259">
    <property type="entry name" value="MFS_trans_sf"/>
</dbReference>
<keyword evidence="2 5" id="KW-0812">Transmembrane</keyword>
<dbReference type="OrthoDB" id="2790797at2759"/>
<dbReference type="GO" id="GO:0005886">
    <property type="term" value="C:plasma membrane"/>
    <property type="evidence" value="ECO:0007669"/>
    <property type="project" value="TreeGrafter"/>
</dbReference>
<gene>
    <name evidence="6" type="ORF">FIBRA_07560</name>
</gene>
<dbReference type="PANTHER" id="PTHR23502">
    <property type="entry name" value="MAJOR FACILITATOR SUPERFAMILY"/>
    <property type="match status" value="1"/>
</dbReference>
<dbReference type="PANTHER" id="PTHR23502:SF22">
    <property type="entry name" value="MAJOR FACILITATOR SUPERFAMILY (MFS) PROFILE DOMAIN-CONTAINING PROTEIN"/>
    <property type="match status" value="1"/>
</dbReference>
<dbReference type="RefSeq" id="XP_012184629.1">
    <property type="nucleotide sequence ID" value="XM_012329239.1"/>
</dbReference>
<feature type="transmembrane region" description="Helical" evidence="5">
    <location>
        <begin position="251"/>
        <end position="271"/>
    </location>
</feature>
<feature type="transmembrane region" description="Helical" evidence="5">
    <location>
        <begin position="105"/>
        <end position="123"/>
    </location>
</feature>
<dbReference type="Proteomes" id="UP000006352">
    <property type="component" value="Unassembled WGS sequence"/>
</dbReference>
<evidence type="ECO:0000313" key="7">
    <source>
        <dbReference type="Proteomes" id="UP000006352"/>
    </source>
</evidence>
<evidence type="ECO:0000256" key="1">
    <source>
        <dbReference type="ARBA" id="ARBA00004141"/>
    </source>
</evidence>
<organism evidence="6 7">
    <name type="scientific">Fibroporia radiculosa</name>
    <dbReference type="NCBI Taxonomy" id="599839"/>
    <lineage>
        <taxon>Eukaryota</taxon>
        <taxon>Fungi</taxon>
        <taxon>Dikarya</taxon>
        <taxon>Basidiomycota</taxon>
        <taxon>Agaricomycotina</taxon>
        <taxon>Agaricomycetes</taxon>
        <taxon>Polyporales</taxon>
        <taxon>Fibroporiaceae</taxon>
        <taxon>Fibroporia</taxon>
    </lineage>
</organism>
<dbReference type="InterPro" id="IPR011701">
    <property type="entry name" value="MFS"/>
</dbReference>
<evidence type="ECO:0000256" key="3">
    <source>
        <dbReference type="ARBA" id="ARBA00022989"/>
    </source>
</evidence>
<dbReference type="Gene3D" id="1.20.1250.20">
    <property type="entry name" value="MFS general substrate transporter like domains"/>
    <property type="match status" value="1"/>
</dbReference>
<feature type="transmembrane region" description="Helical" evidence="5">
    <location>
        <begin position="143"/>
        <end position="167"/>
    </location>
</feature>
<keyword evidence="7" id="KW-1185">Reference proteome</keyword>
<feature type="transmembrane region" description="Helical" evidence="5">
    <location>
        <begin position="215"/>
        <end position="239"/>
    </location>
</feature>